<protein>
    <submittedName>
        <fullName evidence="1">Uncharacterized protein</fullName>
    </submittedName>
</protein>
<dbReference type="EMBL" id="JAYRBN010000051">
    <property type="protein sequence ID" value="KAL2744102.1"/>
    <property type="molecule type" value="Genomic_DNA"/>
</dbReference>
<evidence type="ECO:0000313" key="1">
    <source>
        <dbReference type="EMBL" id="KAL2744102.1"/>
    </source>
</evidence>
<evidence type="ECO:0000313" key="2">
    <source>
        <dbReference type="Proteomes" id="UP001607303"/>
    </source>
</evidence>
<name>A0ABD2CG91_VESMC</name>
<accession>A0ABD2CG91</accession>
<keyword evidence="2" id="KW-1185">Reference proteome</keyword>
<sequence length="77" mass="9068">MFQSIMQINYLHCRSNSFKEKPFYEDIYSSFFLRGVAVQGIPMPDITLKERIAGKNTISIRKCKRYTNIVEKATITW</sequence>
<dbReference type="Proteomes" id="UP001607303">
    <property type="component" value="Unassembled WGS sequence"/>
</dbReference>
<dbReference type="AlphaFoldDB" id="A0ABD2CG91"/>
<gene>
    <name evidence="1" type="ORF">V1477_007592</name>
</gene>
<reference evidence="1 2" key="1">
    <citation type="journal article" date="2024" name="Ann. Entomol. Soc. Am.">
        <title>Genomic analyses of the southern and eastern yellowjacket wasps (Hymenoptera: Vespidae) reveal evolutionary signatures of social life.</title>
        <authorList>
            <person name="Catto M.A."/>
            <person name="Caine P.B."/>
            <person name="Orr S.E."/>
            <person name="Hunt B.G."/>
            <person name="Goodisman M.A.D."/>
        </authorList>
    </citation>
    <scope>NUCLEOTIDE SEQUENCE [LARGE SCALE GENOMIC DNA]</scope>
    <source>
        <strain evidence="1">232</strain>
        <tissue evidence="1">Head and thorax</tissue>
    </source>
</reference>
<organism evidence="1 2">
    <name type="scientific">Vespula maculifrons</name>
    <name type="common">Eastern yellow jacket</name>
    <name type="synonym">Wasp</name>
    <dbReference type="NCBI Taxonomy" id="7453"/>
    <lineage>
        <taxon>Eukaryota</taxon>
        <taxon>Metazoa</taxon>
        <taxon>Ecdysozoa</taxon>
        <taxon>Arthropoda</taxon>
        <taxon>Hexapoda</taxon>
        <taxon>Insecta</taxon>
        <taxon>Pterygota</taxon>
        <taxon>Neoptera</taxon>
        <taxon>Endopterygota</taxon>
        <taxon>Hymenoptera</taxon>
        <taxon>Apocrita</taxon>
        <taxon>Aculeata</taxon>
        <taxon>Vespoidea</taxon>
        <taxon>Vespidae</taxon>
        <taxon>Vespinae</taxon>
        <taxon>Vespula</taxon>
    </lineage>
</organism>
<proteinExistence type="predicted"/>
<comment type="caution">
    <text evidence="1">The sequence shown here is derived from an EMBL/GenBank/DDBJ whole genome shotgun (WGS) entry which is preliminary data.</text>
</comment>